<dbReference type="Pfam" id="PF00857">
    <property type="entry name" value="Isochorismatase"/>
    <property type="match status" value="1"/>
</dbReference>
<sequence length="229" mass="24626">MIKKPRVDEALPGDEHTRPNFARAALLTIDMQVDWVSGPHVVPGTDQVAPAVARLARAFRDAGRPIVHLVRLYLPDGGNADICRRSLIASGTRLVAPHSPGSRLVDGLTPSDASSLDPDRLLSGTVQPLADGEYAVYKPRWSAFYRTPLQRHLDDLGVDTLVVAGCNYPNCPRATIYDASARDYRLVIAEDALSGFGENARSEMTGIAAWCLTVGAIEKLLRAGSEAAA</sequence>
<dbReference type="InterPro" id="IPR050272">
    <property type="entry name" value="Isochorismatase-like_hydrls"/>
</dbReference>
<dbReference type="Proteomes" id="UP001165124">
    <property type="component" value="Unassembled WGS sequence"/>
</dbReference>
<dbReference type="RefSeq" id="WP_217998516.1">
    <property type="nucleotide sequence ID" value="NZ_BSRZ01000014.1"/>
</dbReference>
<dbReference type="GO" id="GO:0016787">
    <property type="term" value="F:hydrolase activity"/>
    <property type="evidence" value="ECO:0007669"/>
    <property type="project" value="UniProtKB-KW"/>
</dbReference>
<gene>
    <name evidence="2" type="ORF">Arub01_46640</name>
</gene>
<evidence type="ECO:0000259" key="1">
    <source>
        <dbReference type="Pfam" id="PF00857"/>
    </source>
</evidence>
<reference evidence="2" key="1">
    <citation type="submission" date="2023-02" db="EMBL/GenBank/DDBJ databases">
        <title>Actinomadura rubrobrunea NBRC 14622.</title>
        <authorList>
            <person name="Ichikawa N."/>
            <person name="Sato H."/>
            <person name="Tonouchi N."/>
        </authorList>
    </citation>
    <scope>NUCLEOTIDE SEQUENCE</scope>
    <source>
        <strain evidence="2">NBRC 14622</strain>
    </source>
</reference>
<dbReference type="CDD" id="cd00431">
    <property type="entry name" value="cysteine_hydrolases"/>
    <property type="match status" value="1"/>
</dbReference>
<proteinExistence type="predicted"/>
<dbReference type="InterPro" id="IPR000868">
    <property type="entry name" value="Isochorismatase-like_dom"/>
</dbReference>
<keyword evidence="3" id="KW-1185">Reference proteome</keyword>
<evidence type="ECO:0000313" key="3">
    <source>
        <dbReference type="Proteomes" id="UP001165124"/>
    </source>
</evidence>
<comment type="caution">
    <text evidence="2">The sequence shown here is derived from an EMBL/GenBank/DDBJ whole genome shotgun (WGS) entry which is preliminary data.</text>
</comment>
<dbReference type="AlphaFoldDB" id="A0A9W6PYG5"/>
<organism evidence="2 3">
    <name type="scientific">Actinomadura rubrobrunea</name>
    <dbReference type="NCBI Taxonomy" id="115335"/>
    <lineage>
        <taxon>Bacteria</taxon>
        <taxon>Bacillati</taxon>
        <taxon>Actinomycetota</taxon>
        <taxon>Actinomycetes</taxon>
        <taxon>Streptosporangiales</taxon>
        <taxon>Thermomonosporaceae</taxon>
        <taxon>Actinomadura</taxon>
    </lineage>
</organism>
<name>A0A9W6PYG5_9ACTN</name>
<evidence type="ECO:0000313" key="2">
    <source>
        <dbReference type="EMBL" id="GLW66420.1"/>
    </source>
</evidence>
<dbReference type="PANTHER" id="PTHR43540">
    <property type="entry name" value="PEROXYUREIDOACRYLATE/UREIDOACRYLATE AMIDOHYDROLASE-RELATED"/>
    <property type="match status" value="1"/>
</dbReference>
<dbReference type="EMBL" id="BSRZ01000014">
    <property type="protein sequence ID" value="GLW66420.1"/>
    <property type="molecule type" value="Genomic_DNA"/>
</dbReference>
<protein>
    <submittedName>
        <fullName evidence="2">Hypothetical isochorismatase hydrolase</fullName>
    </submittedName>
</protein>
<feature type="domain" description="Isochorismatase-like" evidence="1">
    <location>
        <begin position="24"/>
        <end position="202"/>
    </location>
</feature>
<keyword evidence="2" id="KW-0378">Hydrolase</keyword>
<accession>A0A9W6PYG5</accession>